<accession>A0A1C3W2M5</accession>
<dbReference type="GO" id="GO:0000049">
    <property type="term" value="F:tRNA binding"/>
    <property type="evidence" value="ECO:0007669"/>
    <property type="project" value="TreeGrafter"/>
</dbReference>
<evidence type="ECO:0000256" key="2">
    <source>
        <dbReference type="ARBA" id="ARBA00022741"/>
    </source>
</evidence>
<evidence type="ECO:0000256" key="1">
    <source>
        <dbReference type="ARBA" id="ARBA00022598"/>
    </source>
</evidence>
<dbReference type="InterPro" id="IPR004364">
    <property type="entry name" value="Aa-tRNA-synt_II"/>
</dbReference>
<organism evidence="5 6">
    <name type="scientific">Bradyrhizobium shewense</name>
    <dbReference type="NCBI Taxonomy" id="1761772"/>
    <lineage>
        <taxon>Bacteria</taxon>
        <taxon>Pseudomonadati</taxon>
        <taxon>Pseudomonadota</taxon>
        <taxon>Alphaproteobacteria</taxon>
        <taxon>Hyphomicrobiales</taxon>
        <taxon>Nitrobacteraceae</taxon>
        <taxon>Bradyrhizobium</taxon>
    </lineage>
</organism>
<dbReference type="Gene3D" id="3.30.930.10">
    <property type="entry name" value="Bira Bifunctional Protein, Domain 2"/>
    <property type="match status" value="1"/>
</dbReference>
<dbReference type="GO" id="GO:0005829">
    <property type="term" value="C:cytosol"/>
    <property type="evidence" value="ECO:0007669"/>
    <property type="project" value="TreeGrafter"/>
</dbReference>
<sequence length="354" mass="38833">MAGDKPISPFWSPGRHLDRRPFLQARGAITGSLRGFFAEQGFVEVETSVLQVSPGNETHLHAPRTEIMRPDGSRALRYLRTSPEFACKKLLAAGETRIFEFARVFRDRERGDLHLPEFTMLEWYRAGASYDAIMADCVVVIARAAQATGIGTFSFRGRTADPFAEPELLTVAGAFERFVGIDLLSTIRDGEGNRAALAEAASGKVRVAGDDTWSDVFSKVLVEHVEPHLGQGRLTILFEYPSPEAALARVKTDDPRVAERFEVYACGVELANGFGELTDAAEQRKRFTESMAEKQRRYGEAYPLDEDFLAAVAAMPEASGVALGLDRLVMLASGASRIDQVVWTPPANEASSET</sequence>
<dbReference type="InterPro" id="IPR018149">
    <property type="entry name" value="Lys-tRNA-synth_II_C"/>
</dbReference>
<dbReference type="NCBIfam" id="NF006828">
    <property type="entry name" value="PRK09350.1"/>
    <property type="match status" value="1"/>
</dbReference>
<dbReference type="PROSITE" id="PS50862">
    <property type="entry name" value="AA_TRNA_LIGASE_II"/>
    <property type="match status" value="1"/>
</dbReference>
<keyword evidence="5" id="KW-0030">Aminoacyl-tRNA synthetase</keyword>
<reference evidence="6" key="1">
    <citation type="submission" date="2016-08" db="EMBL/GenBank/DDBJ databases">
        <authorList>
            <person name="Varghese N."/>
            <person name="Submissions Spin"/>
        </authorList>
    </citation>
    <scope>NUCLEOTIDE SEQUENCE [LARGE SCALE GENOMIC DNA]</scope>
    <source>
        <strain evidence="6">ERR11</strain>
    </source>
</reference>
<evidence type="ECO:0000259" key="4">
    <source>
        <dbReference type="PROSITE" id="PS50862"/>
    </source>
</evidence>
<dbReference type="InterPro" id="IPR045864">
    <property type="entry name" value="aa-tRNA-synth_II/BPL/LPL"/>
</dbReference>
<evidence type="ECO:0000313" key="5">
    <source>
        <dbReference type="EMBL" id="SCB34094.1"/>
    </source>
</evidence>
<dbReference type="EMBL" id="FMAI01000006">
    <property type="protein sequence ID" value="SCB34094.1"/>
    <property type="molecule type" value="Genomic_DNA"/>
</dbReference>
<evidence type="ECO:0000256" key="3">
    <source>
        <dbReference type="ARBA" id="ARBA00022840"/>
    </source>
</evidence>
<keyword evidence="6" id="KW-1185">Reference proteome</keyword>
<dbReference type="PRINTS" id="PR00982">
    <property type="entry name" value="TRNASYNTHLYS"/>
</dbReference>
<dbReference type="InterPro" id="IPR004525">
    <property type="entry name" value="EpmA"/>
</dbReference>
<dbReference type="Pfam" id="PF00152">
    <property type="entry name" value="tRNA-synt_2"/>
    <property type="match status" value="1"/>
</dbReference>
<protein>
    <submittedName>
        <fullName evidence="5">Lysyl-tRNA synthetase, class 2</fullName>
    </submittedName>
</protein>
<proteinExistence type="predicted"/>
<dbReference type="SUPFAM" id="SSF55681">
    <property type="entry name" value="Class II aaRS and biotin synthetases"/>
    <property type="match status" value="1"/>
</dbReference>
<dbReference type="PANTHER" id="PTHR42918:SF6">
    <property type="entry name" value="ELONGATION FACTOR P--(R)-BETA-LYSINE LIGASE"/>
    <property type="match status" value="1"/>
</dbReference>
<keyword evidence="1" id="KW-0436">Ligase</keyword>
<dbReference type="InterPro" id="IPR006195">
    <property type="entry name" value="aa-tRNA-synth_II"/>
</dbReference>
<dbReference type="GO" id="GO:0004824">
    <property type="term" value="F:lysine-tRNA ligase activity"/>
    <property type="evidence" value="ECO:0007669"/>
    <property type="project" value="InterPro"/>
</dbReference>
<gene>
    <name evidence="5" type="ORF">GA0061098_1006198</name>
</gene>
<dbReference type="Proteomes" id="UP000199184">
    <property type="component" value="Unassembled WGS sequence"/>
</dbReference>
<dbReference type="RefSeq" id="WP_091956809.1">
    <property type="nucleotide sequence ID" value="NZ_FMAI01000006.1"/>
</dbReference>
<dbReference type="PANTHER" id="PTHR42918">
    <property type="entry name" value="LYSYL-TRNA SYNTHETASE"/>
    <property type="match status" value="1"/>
</dbReference>
<dbReference type="NCBIfam" id="TIGR00462">
    <property type="entry name" value="genX"/>
    <property type="match status" value="1"/>
</dbReference>
<feature type="domain" description="Aminoacyl-transfer RNA synthetases class-II family profile" evidence="4">
    <location>
        <begin position="29"/>
        <end position="345"/>
    </location>
</feature>
<dbReference type="GO" id="GO:0005524">
    <property type="term" value="F:ATP binding"/>
    <property type="evidence" value="ECO:0007669"/>
    <property type="project" value="UniProtKB-KW"/>
</dbReference>
<keyword evidence="3" id="KW-0067">ATP-binding</keyword>
<dbReference type="GO" id="GO:0006430">
    <property type="term" value="P:lysyl-tRNA aminoacylation"/>
    <property type="evidence" value="ECO:0007669"/>
    <property type="project" value="InterPro"/>
</dbReference>
<evidence type="ECO:0000313" key="6">
    <source>
        <dbReference type="Proteomes" id="UP000199184"/>
    </source>
</evidence>
<dbReference type="AlphaFoldDB" id="A0A1C3W2M5"/>
<keyword evidence="2" id="KW-0547">Nucleotide-binding</keyword>
<name>A0A1C3W2M5_9BRAD</name>